<evidence type="ECO:0000256" key="4">
    <source>
        <dbReference type="ARBA" id="ARBA00022833"/>
    </source>
</evidence>
<gene>
    <name evidence="7" type="ORF">J2T10_004106</name>
</gene>
<accession>A0ABT9TRX4</accession>
<evidence type="ECO:0000259" key="6">
    <source>
        <dbReference type="Pfam" id="PF00413"/>
    </source>
</evidence>
<keyword evidence="8" id="KW-1185">Reference proteome</keyword>
<evidence type="ECO:0000256" key="5">
    <source>
        <dbReference type="SAM" id="SignalP"/>
    </source>
</evidence>
<feature type="signal peptide" evidence="5">
    <location>
        <begin position="1"/>
        <end position="19"/>
    </location>
</feature>
<reference evidence="7 8" key="1">
    <citation type="submission" date="2023-07" db="EMBL/GenBank/DDBJ databases">
        <title>Sorghum-associated microbial communities from plants grown in Nebraska, USA.</title>
        <authorList>
            <person name="Schachtman D."/>
        </authorList>
    </citation>
    <scope>NUCLEOTIDE SEQUENCE [LARGE SCALE GENOMIC DNA]</scope>
    <source>
        <strain evidence="7 8">CC523</strain>
    </source>
</reference>
<feature type="chain" id="PRO_5047414243" description="Peptidase M10 metallopeptidase domain-containing protein" evidence="5">
    <location>
        <begin position="20"/>
        <end position="363"/>
    </location>
</feature>
<protein>
    <recommendedName>
        <fullName evidence="6">Peptidase M10 metallopeptidase domain-containing protein</fullName>
    </recommendedName>
</protein>
<dbReference type="Proteomes" id="UP001244563">
    <property type="component" value="Unassembled WGS sequence"/>
</dbReference>
<evidence type="ECO:0000313" key="8">
    <source>
        <dbReference type="Proteomes" id="UP001244563"/>
    </source>
</evidence>
<dbReference type="InterPro" id="IPR001818">
    <property type="entry name" value="Pept_M10_metallopeptidase"/>
</dbReference>
<dbReference type="Pfam" id="PF00413">
    <property type="entry name" value="Peptidase_M10"/>
    <property type="match status" value="1"/>
</dbReference>
<keyword evidence="2" id="KW-0479">Metal-binding</keyword>
<dbReference type="Gene3D" id="3.40.390.10">
    <property type="entry name" value="Collagenase (Catalytic Domain)"/>
    <property type="match status" value="1"/>
</dbReference>
<dbReference type="RefSeq" id="WP_306879651.1">
    <property type="nucleotide sequence ID" value="NZ_JAUSSW010000017.1"/>
</dbReference>
<keyword evidence="4" id="KW-0862">Zinc</keyword>
<evidence type="ECO:0000256" key="3">
    <source>
        <dbReference type="ARBA" id="ARBA00022801"/>
    </source>
</evidence>
<dbReference type="SUPFAM" id="SSF55486">
    <property type="entry name" value="Metalloproteases ('zincins'), catalytic domain"/>
    <property type="match status" value="1"/>
</dbReference>
<organism evidence="7 8">
    <name type="scientific">Paenarthrobacter nicotinovorans</name>
    <name type="common">Arthrobacter nicotinovorans</name>
    <dbReference type="NCBI Taxonomy" id="29320"/>
    <lineage>
        <taxon>Bacteria</taxon>
        <taxon>Bacillati</taxon>
        <taxon>Actinomycetota</taxon>
        <taxon>Actinomycetes</taxon>
        <taxon>Micrococcales</taxon>
        <taxon>Micrococcaceae</taxon>
        <taxon>Paenarthrobacter</taxon>
    </lineage>
</organism>
<evidence type="ECO:0000313" key="7">
    <source>
        <dbReference type="EMBL" id="MDQ0104431.1"/>
    </source>
</evidence>
<proteinExistence type="predicted"/>
<keyword evidence="5" id="KW-0732">Signal</keyword>
<sequence>MKIRNYAALAVAGSLLLSAGPFTDSASQANEPKTCQMPDGLHEQATRIVEARDLPMDDSTSCALIGAKVKLPSGALMTVPRPGDTVTLSAMTAAGYEETPEIIAYTSAEGTLAVMEKYSDGRETIHGSRKLESKLKKKDIDENPFASTGTGIPTVVTNTKCAYNKININPKSWTDVAYIWKLTSSASYPLPGPLQVVEANLTQPSGVWENRGTDCNVSYPITKLDSIYGGTTSSIASVNSDQTCGLLPDHRNTVTFKPINDPGKLAYACTYADATRIYDADIAFDSSNRNWALNQNGSSLCSGDTYVLGGVAAHEFGHAYGMAHAGQYQETEQVMRPEIGTCQWSDYSLGAGDLASLYAHYHF</sequence>
<keyword evidence="1" id="KW-0645">Protease</keyword>
<evidence type="ECO:0000256" key="2">
    <source>
        <dbReference type="ARBA" id="ARBA00022723"/>
    </source>
</evidence>
<keyword evidence="3" id="KW-0378">Hydrolase</keyword>
<comment type="caution">
    <text evidence="7">The sequence shown here is derived from an EMBL/GenBank/DDBJ whole genome shotgun (WGS) entry which is preliminary data.</text>
</comment>
<dbReference type="EMBL" id="JAUSSW010000017">
    <property type="protein sequence ID" value="MDQ0104431.1"/>
    <property type="molecule type" value="Genomic_DNA"/>
</dbReference>
<evidence type="ECO:0000256" key="1">
    <source>
        <dbReference type="ARBA" id="ARBA00022670"/>
    </source>
</evidence>
<feature type="domain" description="Peptidase M10 metallopeptidase" evidence="6">
    <location>
        <begin position="271"/>
        <end position="359"/>
    </location>
</feature>
<dbReference type="InterPro" id="IPR024079">
    <property type="entry name" value="MetalloPept_cat_dom_sf"/>
</dbReference>
<name>A0ABT9TRX4_PAENI</name>